<name>A0ABW3VAD0_9PSEU</name>
<keyword evidence="3" id="KW-1185">Reference proteome</keyword>
<evidence type="ECO:0000256" key="1">
    <source>
        <dbReference type="SAM" id="Phobius"/>
    </source>
</evidence>
<feature type="transmembrane region" description="Helical" evidence="1">
    <location>
        <begin position="37"/>
        <end position="57"/>
    </location>
</feature>
<organism evidence="2 3">
    <name type="scientific">Pseudonocardia benzenivorans</name>
    <dbReference type="NCBI Taxonomy" id="228005"/>
    <lineage>
        <taxon>Bacteria</taxon>
        <taxon>Bacillati</taxon>
        <taxon>Actinomycetota</taxon>
        <taxon>Actinomycetes</taxon>
        <taxon>Pseudonocardiales</taxon>
        <taxon>Pseudonocardiaceae</taxon>
        <taxon>Pseudonocardia</taxon>
    </lineage>
</organism>
<comment type="caution">
    <text evidence="2">The sequence shown here is derived from an EMBL/GenBank/DDBJ whole genome shotgun (WGS) entry which is preliminary data.</text>
</comment>
<dbReference type="RefSeq" id="WP_346093544.1">
    <property type="nucleotide sequence ID" value="NZ_BAABKS010000080.1"/>
</dbReference>
<dbReference type="Proteomes" id="UP001597182">
    <property type="component" value="Unassembled WGS sequence"/>
</dbReference>
<keyword evidence="1" id="KW-0812">Transmembrane</keyword>
<protein>
    <recommendedName>
        <fullName evidence="4">Transmembrane protein PGPGW</fullName>
    </recommendedName>
</protein>
<sequence length="72" mass="8119">MMWAVTGWAAATWLRVTLGLAAVVGVLWLVLGSSSGWFWATVVAVVFIEWQTTRALAAEWGAEARHSWWWTR</sequence>
<keyword evidence="1" id="KW-1133">Transmembrane helix</keyword>
<accession>A0ABW3VAD0</accession>
<gene>
    <name evidence="2" type="ORF">ACFQ34_00690</name>
</gene>
<dbReference type="EMBL" id="JBHTMB010000006">
    <property type="protein sequence ID" value="MFD1231791.1"/>
    <property type="molecule type" value="Genomic_DNA"/>
</dbReference>
<reference evidence="3" key="1">
    <citation type="journal article" date="2019" name="Int. J. Syst. Evol. Microbiol.">
        <title>The Global Catalogue of Microorganisms (GCM) 10K type strain sequencing project: providing services to taxonomists for standard genome sequencing and annotation.</title>
        <authorList>
            <consortium name="The Broad Institute Genomics Platform"/>
            <consortium name="The Broad Institute Genome Sequencing Center for Infectious Disease"/>
            <person name="Wu L."/>
            <person name="Ma J."/>
        </authorList>
    </citation>
    <scope>NUCLEOTIDE SEQUENCE [LARGE SCALE GENOMIC DNA]</scope>
    <source>
        <strain evidence="3">CCUG 49018</strain>
    </source>
</reference>
<proteinExistence type="predicted"/>
<evidence type="ECO:0008006" key="4">
    <source>
        <dbReference type="Google" id="ProtNLM"/>
    </source>
</evidence>
<evidence type="ECO:0000313" key="3">
    <source>
        <dbReference type="Proteomes" id="UP001597182"/>
    </source>
</evidence>
<evidence type="ECO:0000313" key="2">
    <source>
        <dbReference type="EMBL" id="MFD1231791.1"/>
    </source>
</evidence>
<keyword evidence="1" id="KW-0472">Membrane</keyword>